<evidence type="ECO:0000313" key="2">
    <source>
        <dbReference type="Proteomes" id="UP001163321"/>
    </source>
</evidence>
<keyword evidence="2" id="KW-1185">Reference proteome</keyword>
<comment type="caution">
    <text evidence="1">The sequence shown here is derived from an EMBL/GenBank/DDBJ whole genome shotgun (WGS) entry which is preliminary data.</text>
</comment>
<accession>A0ACC0VQ14</accession>
<dbReference type="EMBL" id="CM047587">
    <property type="protein sequence ID" value="KAI9908635.1"/>
    <property type="molecule type" value="Genomic_DNA"/>
</dbReference>
<name>A0ACC0VQ14_9STRA</name>
<protein>
    <submittedName>
        <fullName evidence="1">Uncharacterized protein</fullName>
    </submittedName>
</protein>
<gene>
    <name evidence="1" type="ORF">PsorP6_016150</name>
</gene>
<proteinExistence type="predicted"/>
<evidence type="ECO:0000313" key="1">
    <source>
        <dbReference type="EMBL" id="KAI9908635.1"/>
    </source>
</evidence>
<organism evidence="1 2">
    <name type="scientific">Peronosclerospora sorghi</name>
    <dbReference type="NCBI Taxonomy" id="230839"/>
    <lineage>
        <taxon>Eukaryota</taxon>
        <taxon>Sar</taxon>
        <taxon>Stramenopiles</taxon>
        <taxon>Oomycota</taxon>
        <taxon>Peronosporomycetes</taxon>
        <taxon>Peronosporales</taxon>
        <taxon>Peronosporaceae</taxon>
        <taxon>Peronosclerospora</taxon>
    </lineage>
</organism>
<dbReference type="Proteomes" id="UP001163321">
    <property type="component" value="Chromosome 8"/>
</dbReference>
<sequence length="211" mass="23093">MPAVDSESGRDGEPHLHDGESAGEDQQSDGSKSTTGVCGSVCDSMDMDNLGENQRGVPVEIDGPVATLEPDIDEFMEQARVLKRDGFMSSLLASLKLSKHAALFEAEEIYIESLCLMNAGHLRDLGIPFGPRIKILNAAACLADFYEDEDDERQSMESTLVTTVARFKQKRAEMKHFRAGLVRRVPQWAVRIAILTTEGEICNVGSGIIIH</sequence>
<reference evidence="1 2" key="1">
    <citation type="journal article" date="2022" name="bioRxiv">
        <title>The genome of the oomycete Peronosclerospora sorghi, a cosmopolitan pathogen of maize and sorghum, is inflated with dispersed pseudogenes.</title>
        <authorList>
            <person name="Fletcher K."/>
            <person name="Martin F."/>
            <person name="Isakeit T."/>
            <person name="Cavanaugh K."/>
            <person name="Magill C."/>
            <person name="Michelmore R."/>
        </authorList>
    </citation>
    <scope>NUCLEOTIDE SEQUENCE [LARGE SCALE GENOMIC DNA]</scope>
    <source>
        <strain evidence="1">P6</strain>
    </source>
</reference>